<gene>
    <name evidence="2" type="ORF">KPC_2110</name>
</gene>
<evidence type="ECO:0000313" key="3">
    <source>
        <dbReference type="Proteomes" id="UP000245974"/>
    </source>
</evidence>
<accession>A0A2U3MZT7</accession>
<evidence type="ECO:0000313" key="2">
    <source>
        <dbReference type="EMBL" id="SPL70932.1"/>
    </source>
</evidence>
<dbReference type="AlphaFoldDB" id="A0A2U3MZT7"/>
<keyword evidence="1" id="KW-0732">Signal</keyword>
<evidence type="ECO:0000256" key="1">
    <source>
        <dbReference type="SAM" id="SignalP"/>
    </source>
</evidence>
<dbReference type="Proteomes" id="UP000245974">
    <property type="component" value="Unassembled WGS sequence"/>
</dbReference>
<feature type="chain" id="PRO_5015488836" description="DUF333 domain-containing protein" evidence="1">
    <location>
        <begin position="22"/>
        <end position="85"/>
    </location>
</feature>
<dbReference type="PROSITE" id="PS51257">
    <property type="entry name" value="PROKAR_LIPOPROTEIN"/>
    <property type="match status" value="1"/>
</dbReference>
<feature type="signal peptide" evidence="1">
    <location>
        <begin position="1"/>
        <end position="21"/>
    </location>
</feature>
<dbReference type="InterPro" id="IPR005590">
    <property type="entry name" value="DUF333"/>
</dbReference>
<dbReference type="PANTHER" id="PTHR38008:SF2">
    <property type="entry name" value="HEMOLYSIN"/>
    <property type="match status" value="1"/>
</dbReference>
<dbReference type="Pfam" id="PF03891">
    <property type="entry name" value="DUF333"/>
    <property type="match status" value="1"/>
</dbReference>
<organism evidence="2 3">
    <name type="scientific">Acinetobacter stercoris</name>
    <dbReference type="NCBI Taxonomy" id="2126983"/>
    <lineage>
        <taxon>Bacteria</taxon>
        <taxon>Pseudomonadati</taxon>
        <taxon>Pseudomonadota</taxon>
        <taxon>Gammaproteobacteria</taxon>
        <taxon>Moraxellales</taxon>
        <taxon>Moraxellaceae</taxon>
        <taxon>Acinetobacter</taxon>
    </lineage>
</organism>
<sequence>MKTNTSLLVIACIATGLTACASTSNNTNTSAPKIGMANPASTFCVEQGGELSIRKSADGGEVGYCKLPSGQEIEEWEFFRKSQKQ</sequence>
<dbReference type="FunCoup" id="A0A2U3MZT7">
    <property type="interactions" value="1"/>
</dbReference>
<keyword evidence="3" id="KW-1185">Reference proteome</keyword>
<dbReference type="EMBL" id="OOGT01000091">
    <property type="protein sequence ID" value="SPL70932.1"/>
    <property type="molecule type" value="Genomic_DNA"/>
</dbReference>
<evidence type="ECO:0008006" key="4">
    <source>
        <dbReference type="Google" id="ProtNLM"/>
    </source>
</evidence>
<name>A0A2U3MZT7_9GAMM</name>
<dbReference type="PANTHER" id="PTHR38008">
    <property type="entry name" value="HEMOLYSIN-RELATED"/>
    <property type="match status" value="1"/>
</dbReference>
<reference evidence="3" key="1">
    <citation type="submission" date="2018-03" db="EMBL/GenBank/DDBJ databases">
        <authorList>
            <person name="Blom J."/>
        </authorList>
    </citation>
    <scope>NUCLEOTIDE SEQUENCE [LARGE SCALE GENOMIC DNA]</scope>
    <source>
        <strain evidence="3">KPC-SM-21</strain>
    </source>
</reference>
<protein>
    <recommendedName>
        <fullName evidence="4">DUF333 domain-containing protein</fullName>
    </recommendedName>
</protein>
<dbReference type="InParanoid" id="A0A2U3MZT7"/>
<proteinExistence type="predicted"/>